<keyword evidence="11" id="KW-0472">Membrane</keyword>
<evidence type="ECO:0000313" key="14">
    <source>
        <dbReference type="EMBL" id="GGB04391.1"/>
    </source>
</evidence>
<dbReference type="GO" id="GO:0006508">
    <property type="term" value="P:proteolysis"/>
    <property type="evidence" value="ECO:0007669"/>
    <property type="project" value="UniProtKB-KW"/>
</dbReference>
<feature type="compositionally biased region" description="Acidic residues" evidence="13">
    <location>
        <begin position="966"/>
        <end position="980"/>
    </location>
</feature>
<sequence>MWEITGNGMKKPSYLFGTMHVSSKLVFHLSDSFYLDIRNTEVVALELDPQLWQDQLFRFENLQSNLRFYTQGAPNDFINEKSFQLEKYEDKLKFALSEEPTVINGLLYRTYRTQADFEEDTYLDLYIYQTGKKLGKQATGVENYFQTERLVMEAAQDMMKDRKKKAPDTDGQSAYDIERKTQEAYRQGDLDLLDSLERLIEPSESYMEKFLYRRNEIQAASIDSIVQRHSLFVGVGAAHLPGKRGVIELLRKKGYVLRPVIMPDRDATRRDDIDRIKVPVTFSPFTSEDGDFSVQLPGKLYRRTDSRTPDSWQYADMGNGAYYMIARVKTHSSFLGQKEEIVLKKVDSLLYENIPGKILKKTAINRNGCKGFDITARTRRGDIQRYNILVTTSEVYVFKMSGTNNYVDGSEADQFFNSIRLRNTTSAAWATFTPDRGGFSIAFPHTPTQHKNTSNGDGITRWEYEATDTTTGDAFLVWKKAVQNYRFMEEDTADLSLMEESFRNSEFIDKLLSRKPGVFVGHACLDATYQEKDGSFLRARFILHGADYYLLCAHSRGREKSFSNFFGSLIFTPYRYTSFRSYVDTFIRISVTTPMVPDVDAGMRGILERATSEEFLNSLPDYNNYWPHPKTALFQDDSTGEAVYVSVESFPKYYYPKDTSAFWQDETNEKKLRRDLVFSKKQPYRNGDESGYRYTLTDTNTTRRIDMWIFLKGNHLFRIVSLTDSLQVSSDFLSRFYATFRPLDQPSGASVFDSKLDAFFRDFYSTDSLVAKRAKEAIPNVYYGRAGVPRLLDAIENLPYNGKDYFETKTKLINELGYINDSVAIPGVVAGLKHIYERAGDTSLLQNAVLKALAHHKTAPAYQLLKQLMIQDPPVFDNSSEYTYLFHDIGDSLALARTLFPGLLQLASVDDYKPNIQSLLSNLVDSNYLHAADYEPWFSQIYFDAKIQWKKQEGKDEKRLQKKEEEGDDNTDADSDESGGNELDEYAILLMPFYDRNPTIAHFFDKLLQSRDPQLRLTTSLLLLRHQHPVADSILLALAAGDATRSPLFEGLNAIGSGNRFPQRYRTQEDMARSLLVSGHGNTEFADIHMVDKQPAQFKNKRGLVYFFKYKVSKEDDWQLGLSGIQPKDHLDISTDNSLVVLTGKKLRASVPPLQQFEEQWRKLLLSRRKSATVFFQDGEYRNTQPDED</sequence>
<evidence type="ECO:0000256" key="9">
    <source>
        <dbReference type="ARBA" id="ARBA00022989"/>
    </source>
</evidence>
<keyword evidence="4" id="KW-0645">Protease</keyword>
<comment type="caution">
    <text evidence="14">The sequence shown here is derived from an EMBL/GenBank/DDBJ whole genome shotgun (WGS) entry which is preliminary data.</text>
</comment>
<keyword evidence="12" id="KW-0325">Glycoprotein</keyword>
<dbReference type="GO" id="GO:0046872">
    <property type="term" value="F:metal ion binding"/>
    <property type="evidence" value="ECO:0007669"/>
    <property type="project" value="UniProtKB-KW"/>
</dbReference>
<evidence type="ECO:0000256" key="2">
    <source>
        <dbReference type="ARBA" id="ARBA00001941"/>
    </source>
</evidence>
<evidence type="ECO:0000256" key="10">
    <source>
        <dbReference type="ARBA" id="ARBA00023049"/>
    </source>
</evidence>
<proteinExistence type="predicted"/>
<evidence type="ECO:0000256" key="12">
    <source>
        <dbReference type="ARBA" id="ARBA00023180"/>
    </source>
</evidence>
<dbReference type="PANTHER" id="PTHR31120:SF6">
    <property type="entry name" value="METALLOPROTEASE TIKI HOMOLOG"/>
    <property type="match status" value="1"/>
</dbReference>
<keyword evidence="8" id="KW-0378">Hydrolase</keyword>
<evidence type="ECO:0000256" key="11">
    <source>
        <dbReference type="ARBA" id="ARBA00023136"/>
    </source>
</evidence>
<keyword evidence="5" id="KW-0812">Transmembrane</keyword>
<feature type="region of interest" description="Disordered" evidence="13">
    <location>
        <begin position="957"/>
        <end position="980"/>
    </location>
</feature>
<dbReference type="Proteomes" id="UP000607559">
    <property type="component" value="Unassembled WGS sequence"/>
</dbReference>
<evidence type="ECO:0000256" key="4">
    <source>
        <dbReference type="ARBA" id="ARBA00022670"/>
    </source>
</evidence>
<comment type="subcellular location">
    <subcellularLocation>
        <location evidence="3">Membrane</location>
        <topology evidence="3">Single-pass type I membrane protein</topology>
    </subcellularLocation>
</comment>
<keyword evidence="6" id="KW-0479">Metal-binding</keyword>
<dbReference type="PANTHER" id="PTHR31120">
    <property type="entry name" value="METALLOPROTEASE TIKI"/>
    <property type="match status" value="1"/>
</dbReference>
<evidence type="ECO:0008006" key="16">
    <source>
        <dbReference type="Google" id="ProtNLM"/>
    </source>
</evidence>
<dbReference type="GO" id="GO:0030178">
    <property type="term" value="P:negative regulation of Wnt signaling pathway"/>
    <property type="evidence" value="ECO:0007669"/>
    <property type="project" value="InterPro"/>
</dbReference>
<dbReference type="EMBL" id="BMJC01000003">
    <property type="protein sequence ID" value="GGB04391.1"/>
    <property type="molecule type" value="Genomic_DNA"/>
</dbReference>
<reference evidence="14" key="1">
    <citation type="journal article" date="2014" name="Int. J. Syst. Evol. Microbiol.">
        <title>Complete genome sequence of Corynebacterium casei LMG S-19264T (=DSM 44701T), isolated from a smear-ripened cheese.</title>
        <authorList>
            <consortium name="US DOE Joint Genome Institute (JGI-PGF)"/>
            <person name="Walter F."/>
            <person name="Albersmeier A."/>
            <person name="Kalinowski J."/>
            <person name="Ruckert C."/>
        </authorList>
    </citation>
    <scope>NUCLEOTIDE SEQUENCE</scope>
    <source>
        <strain evidence="14">CGMCC 1.15448</strain>
    </source>
</reference>
<comment type="cofactor">
    <cofactor evidence="2">
        <name>Co(2+)</name>
        <dbReference type="ChEBI" id="CHEBI:48828"/>
    </cofactor>
</comment>
<evidence type="ECO:0000313" key="15">
    <source>
        <dbReference type="Proteomes" id="UP000607559"/>
    </source>
</evidence>
<evidence type="ECO:0000256" key="7">
    <source>
        <dbReference type="ARBA" id="ARBA00022729"/>
    </source>
</evidence>
<dbReference type="AlphaFoldDB" id="A0A8J2UE86"/>
<evidence type="ECO:0000256" key="8">
    <source>
        <dbReference type="ARBA" id="ARBA00022801"/>
    </source>
</evidence>
<keyword evidence="15" id="KW-1185">Reference proteome</keyword>
<reference evidence="14" key="2">
    <citation type="submission" date="2020-09" db="EMBL/GenBank/DDBJ databases">
        <authorList>
            <person name="Sun Q."/>
            <person name="Zhou Y."/>
        </authorList>
    </citation>
    <scope>NUCLEOTIDE SEQUENCE</scope>
    <source>
        <strain evidence="14">CGMCC 1.15448</strain>
    </source>
</reference>
<evidence type="ECO:0000256" key="6">
    <source>
        <dbReference type="ARBA" id="ARBA00022723"/>
    </source>
</evidence>
<accession>A0A8J2UE86</accession>
<comment type="cofactor">
    <cofactor evidence="1">
        <name>Mn(2+)</name>
        <dbReference type="ChEBI" id="CHEBI:29035"/>
    </cofactor>
</comment>
<protein>
    <recommendedName>
        <fullName evidence="16">TraB/GumN family protein</fullName>
    </recommendedName>
</protein>
<dbReference type="InterPro" id="IPR002816">
    <property type="entry name" value="TraB/PrgY/GumN_fam"/>
</dbReference>
<evidence type="ECO:0000256" key="3">
    <source>
        <dbReference type="ARBA" id="ARBA00004479"/>
    </source>
</evidence>
<organism evidence="14 15">
    <name type="scientific">Puia dinghuensis</name>
    <dbReference type="NCBI Taxonomy" id="1792502"/>
    <lineage>
        <taxon>Bacteria</taxon>
        <taxon>Pseudomonadati</taxon>
        <taxon>Bacteroidota</taxon>
        <taxon>Chitinophagia</taxon>
        <taxon>Chitinophagales</taxon>
        <taxon>Chitinophagaceae</taxon>
        <taxon>Puia</taxon>
    </lineage>
</organism>
<dbReference type="InterPro" id="IPR040230">
    <property type="entry name" value="TIKI1/2-like"/>
</dbReference>
<keyword evidence="9" id="KW-1133">Transmembrane helix</keyword>
<evidence type="ECO:0000256" key="1">
    <source>
        <dbReference type="ARBA" id="ARBA00001936"/>
    </source>
</evidence>
<evidence type="ECO:0000256" key="13">
    <source>
        <dbReference type="SAM" id="MobiDB-lite"/>
    </source>
</evidence>
<dbReference type="Pfam" id="PF01963">
    <property type="entry name" value="TraB_PrgY_gumN"/>
    <property type="match status" value="1"/>
</dbReference>
<keyword evidence="7" id="KW-0732">Signal</keyword>
<name>A0A8J2UE86_9BACT</name>
<gene>
    <name evidence="14" type="ORF">GCM10011511_29630</name>
</gene>
<dbReference type="CDD" id="cd14789">
    <property type="entry name" value="Tiki"/>
    <property type="match status" value="1"/>
</dbReference>
<dbReference type="GO" id="GO:0016020">
    <property type="term" value="C:membrane"/>
    <property type="evidence" value="ECO:0007669"/>
    <property type="project" value="UniProtKB-SubCell"/>
</dbReference>
<dbReference type="GO" id="GO:0004222">
    <property type="term" value="F:metalloendopeptidase activity"/>
    <property type="evidence" value="ECO:0007669"/>
    <property type="project" value="TreeGrafter"/>
</dbReference>
<evidence type="ECO:0000256" key="5">
    <source>
        <dbReference type="ARBA" id="ARBA00022692"/>
    </source>
</evidence>
<keyword evidence="10" id="KW-0482">Metalloprotease</keyword>